<dbReference type="AlphaFoldDB" id="A0A0N8PSI7"/>
<dbReference type="Gene3D" id="1.25.10.10">
    <property type="entry name" value="Leucine-rich Repeat Variant"/>
    <property type="match status" value="1"/>
</dbReference>
<evidence type="ECO:0000259" key="2">
    <source>
        <dbReference type="PROSITE" id="PS51781"/>
    </source>
</evidence>
<accession>A0A0N8PSI7</accession>
<dbReference type="GO" id="GO:0016829">
    <property type="term" value="F:lyase activity"/>
    <property type="evidence" value="ECO:0007669"/>
    <property type="project" value="UniProtKB-KW"/>
</dbReference>
<feature type="region of interest" description="Disordered" evidence="1">
    <location>
        <begin position="222"/>
        <end position="255"/>
    </location>
</feature>
<dbReference type="PROSITE" id="PS51781">
    <property type="entry name" value="SH3B"/>
    <property type="match status" value="1"/>
</dbReference>
<feature type="domain" description="SH3b" evidence="2">
    <location>
        <begin position="151"/>
        <end position="231"/>
    </location>
</feature>
<dbReference type="InterPro" id="IPR003646">
    <property type="entry name" value="SH3-like_bac-type"/>
</dbReference>
<sequence length="255" mass="26331">GDGHAAGPLLEALRHPNSNVRWSAVRALAVVGDARALIELRRVARDDRGKTSWGESVAGAARSALNEMQSQNMLRRGADLIKTAVACVLMLVALIVAWKMLGDLRTQLREVGFEPVAPAVLAAPAPTADTSAALPEAATPGASTTPLPTATAEALITGTVRAAANVRALPQVSGGEVIGRISQGDQVVFLGVTADGQWYHIRLGEKSASSSQITSANGEGWVNRSLLSQPEGTVPVENEPADLSGTPAESPTAAP</sequence>
<evidence type="ECO:0000313" key="3">
    <source>
        <dbReference type="EMBL" id="KPV52837.1"/>
    </source>
</evidence>
<comment type="caution">
    <text evidence="3">The sequence shown here is derived from an EMBL/GenBank/DDBJ whole genome shotgun (WGS) entry which is preliminary data.</text>
</comment>
<dbReference type="EMBL" id="LJCR01000415">
    <property type="protein sequence ID" value="KPV52837.1"/>
    <property type="molecule type" value="Genomic_DNA"/>
</dbReference>
<dbReference type="InterPro" id="IPR011989">
    <property type="entry name" value="ARM-like"/>
</dbReference>
<protein>
    <submittedName>
        <fullName evidence="3">PBS lyase</fullName>
    </submittedName>
</protein>
<dbReference type="Proteomes" id="UP000050509">
    <property type="component" value="Unassembled WGS sequence"/>
</dbReference>
<organism evidence="3 4">
    <name type="scientific">Kouleothrix aurantiaca</name>
    <dbReference type="NCBI Taxonomy" id="186479"/>
    <lineage>
        <taxon>Bacteria</taxon>
        <taxon>Bacillati</taxon>
        <taxon>Chloroflexota</taxon>
        <taxon>Chloroflexia</taxon>
        <taxon>Chloroflexales</taxon>
        <taxon>Roseiflexineae</taxon>
        <taxon>Roseiflexaceae</taxon>
        <taxon>Kouleothrix</taxon>
    </lineage>
</organism>
<dbReference type="InterPro" id="IPR016024">
    <property type="entry name" value="ARM-type_fold"/>
</dbReference>
<name>A0A0N8PSI7_9CHLR</name>
<dbReference type="Gene3D" id="2.30.30.40">
    <property type="entry name" value="SH3 Domains"/>
    <property type="match status" value="1"/>
</dbReference>
<keyword evidence="3" id="KW-0456">Lyase</keyword>
<feature type="non-terminal residue" evidence="3">
    <location>
        <position position="1"/>
    </location>
</feature>
<dbReference type="Pfam" id="PF13646">
    <property type="entry name" value="HEAT_2"/>
    <property type="match status" value="1"/>
</dbReference>
<dbReference type="SUPFAM" id="SSF48371">
    <property type="entry name" value="ARM repeat"/>
    <property type="match status" value="1"/>
</dbReference>
<reference evidence="3 4" key="1">
    <citation type="submission" date="2015-09" db="EMBL/GenBank/DDBJ databases">
        <title>Draft genome sequence of Kouleothrix aurantiaca JCM 19913.</title>
        <authorList>
            <person name="Hemp J."/>
        </authorList>
    </citation>
    <scope>NUCLEOTIDE SEQUENCE [LARGE SCALE GENOMIC DNA]</scope>
    <source>
        <strain evidence="3 4">COM-B</strain>
    </source>
</reference>
<evidence type="ECO:0000256" key="1">
    <source>
        <dbReference type="SAM" id="MobiDB-lite"/>
    </source>
</evidence>
<gene>
    <name evidence="3" type="ORF">SE17_13090</name>
</gene>
<keyword evidence="4" id="KW-1185">Reference proteome</keyword>
<evidence type="ECO:0000313" key="4">
    <source>
        <dbReference type="Proteomes" id="UP000050509"/>
    </source>
</evidence>
<dbReference type="Pfam" id="PF08239">
    <property type="entry name" value="SH3_3"/>
    <property type="match status" value="1"/>
</dbReference>
<proteinExistence type="predicted"/>